<keyword evidence="3" id="KW-0547">Nucleotide-binding</keyword>
<dbReference type="CDD" id="cd03257">
    <property type="entry name" value="ABC_NikE_OppD_transporters"/>
    <property type="match status" value="2"/>
</dbReference>
<dbReference type="InterPro" id="IPR003439">
    <property type="entry name" value="ABC_transporter-like_ATP-bd"/>
</dbReference>
<sequence>MTADSSTFLTAEGLRLETADGPVLDGVDLSLTRGESLAVVGSSGSGKTTLALALLGHLRDGIRHTGGRVRVRGADILPHAPAGVRGSLIGYVGQDPGAALNPYARIRTTLLTAAGRLPRGERDTTVRRLLERVGLPGDTAFARRYPHQLSGGQQQRVVLAAALARDPAVLILDEPTTALDPPAKAGVLRELGALRERGIGMVWISHDLIAVGAFADRVIVLDGGRIAEEGPARRVLTAPRSAAGRRLVAAGTRSTARHTRTPPASGRAGAPTAVTAPDTGAPLHGANPPDTAAGSDSGKTDGPVLRASGLVARHGSTTVLHGVDLAVEDGECLAVLGVSGVGKSTLARCLTGLHPAAAGTVALRGTPLAPDVRGRDRRERAAVGLVAQNPAEALHPRQDVRTALVRPLKRLCGITDRAELDRRVRDLLESVHLPPGFAGRLPGELSGGQRQRVALARALAARPSVLICDEATSALDTVAQEGVLALLAELRARTGLAVLLITHDARVARDASDRLLVLADGRVAATGPTPVLLPPGDSPEEQVTRLLTAPAGAVRPTPYDTDRGASLV</sequence>
<dbReference type="InterPro" id="IPR027417">
    <property type="entry name" value="P-loop_NTPase"/>
</dbReference>
<dbReference type="PANTHER" id="PTHR43776:SF7">
    <property type="entry name" value="D,D-DIPEPTIDE TRANSPORT ATP-BINDING PROTEIN DDPF-RELATED"/>
    <property type="match status" value="1"/>
</dbReference>
<dbReference type="AlphaFoldDB" id="A0A7W3T954"/>
<evidence type="ECO:0000259" key="6">
    <source>
        <dbReference type="PROSITE" id="PS50893"/>
    </source>
</evidence>
<evidence type="ECO:0000256" key="3">
    <source>
        <dbReference type="ARBA" id="ARBA00022741"/>
    </source>
</evidence>
<dbReference type="InterPro" id="IPR017871">
    <property type="entry name" value="ABC_transporter-like_CS"/>
</dbReference>
<comment type="caution">
    <text evidence="7">The sequence shown here is derived from an EMBL/GenBank/DDBJ whole genome shotgun (WGS) entry which is preliminary data.</text>
</comment>
<name>A0A7W3T954_9ACTN</name>
<evidence type="ECO:0000256" key="2">
    <source>
        <dbReference type="ARBA" id="ARBA00022448"/>
    </source>
</evidence>
<dbReference type="Pfam" id="PF00005">
    <property type="entry name" value="ABC_tran"/>
    <property type="match status" value="2"/>
</dbReference>
<dbReference type="GO" id="GO:0055085">
    <property type="term" value="P:transmembrane transport"/>
    <property type="evidence" value="ECO:0007669"/>
    <property type="project" value="UniProtKB-ARBA"/>
</dbReference>
<evidence type="ECO:0000313" key="8">
    <source>
        <dbReference type="Proteomes" id="UP000538929"/>
    </source>
</evidence>
<feature type="region of interest" description="Disordered" evidence="5">
    <location>
        <begin position="244"/>
        <end position="304"/>
    </location>
</feature>
<evidence type="ECO:0000313" key="7">
    <source>
        <dbReference type="EMBL" id="MBB0242571.1"/>
    </source>
</evidence>
<keyword evidence="4 7" id="KW-0067">ATP-binding</keyword>
<dbReference type="SUPFAM" id="SSF52540">
    <property type="entry name" value="P-loop containing nucleoside triphosphate hydrolases"/>
    <property type="match status" value="2"/>
</dbReference>
<proteinExistence type="inferred from homology"/>
<feature type="domain" description="ABC transporter" evidence="6">
    <location>
        <begin position="9"/>
        <end position="248"/>
    </location>
</feature>
<dbReference type="SMART" id="SM00382">
    <property type="entry name" value="AAA"/>
    <property type="match status" value="2"/>
</dbReference>
<dbReference type="PROSITE" id="PS00211">
    <property type="entry name" value="ABC_TRANSPORTER_1"/>
    <property type="match status" value="2"/>
</dbReference>
<feature type="domain" description="ABC transporter" evidence="6">
    <location>
        <begin position="305"/>
        <end position="545"/>
    </location>
</feature>
<dbReference type="InterPro" id="IPR003593">
    <property type="entry name" value="AAA+_ATPase"/>
</dbReference>
<evidence type="ECO:0000256" key="5">
    <source>
        <dbReference type="SAM" id="MobiDB-lite"/>
    </source>
</evidence>
<dbReference type="PANTHER" id="PTHR43776">
    <property type="entry name" value="TRANSPORT ATP-BINDING PROTEIN"/>
    <property type="match status" value="1"/>
</dbReference>
<organism evidence="7 8">
    <name type="scientific">Streptomyces alkaliphilus</name>
    <dbReference type="NCBI Taxonomy" id="1472722"/>
    <lineage>
        <taxon>Bacteria</taxon>
        <taxon>Bacillati</taxon>
        <taxon>Actinomycetota</taxon>
        <taxon>Actinomycetes</taxon>
        <taxon>Kitasatosporales</taxon>
        <taxon>Streptomycetaceae</taxon>
        <taxon>Streptomyces</taxon>
    </lineage>
</organism>
<gene>
    <name evidence="7" type="ORF">FNQ90_00230</name>
</gene>
<reference evidence="8" key="1">
    <citation type="submission" date="2019-10" db="EMBL/GenBank/DDBJ databases">
        <title>Streptomyces sp. nov., a novel actinobacterium isolated from alkaline environment.</title>
        <authorList>
            <person name="Golinska P."/>
        </authorList>
    </citation>
    <scope>NUCLEOTIDE SEQUENCE [LARGE SCALE GENOMIC DNA]</scope>
    <source>
        <strain evidence="8">DSM 42118</strain>
    </source>
</reference>
<dbReference type="EMBL" id="VKHT01000003">
    <property type="protein sequence ID" value="MBB0242571.1"/>
    <property type="molecule type" value="Genomic_DNA"/>
</dbReference>
<dbReference type="RefSeq" id="WP_182604380.1">
    <property type="nucleotide sequence ID" value="NZ_VKHT01000003.1"/>
</dbReference>
<evidence type="ECO:0000256" key="1">
    <source>
        <dbReference type="ARBA" id="ARBA00005417"/>
    </source>
</evidence>
<keyword evidence="8" id="KW-1185">Reference proteome</keyword>
<dbReference type="Gene3D" id="3.40.50.300">
    <property type="entry name" value="P-loop containing nucleotide triphosphate hydrolases"/>
    <property type="match status" value="2"/>
</dbReference>
<dbReference type="GO" id="GO:0016887">
    <property type="term" value="F:ATP hydrolysis activity"/>
    <property type="evidence" value="ECO:0007669"/>
    <property type="project" value="InterPro"/>
</dbReference>
<keyword evidence="2" id="KW-0813">Transport</keyword>
<protein>
    <submittedName>
        <fullName evidence="7">ATP-binding cassette domain-containing protein</fullName>
    </submittedName>
</protein>
<accession>A0A7W3T954</accession>
<dbReference type="InterPro" id="IPR050319">
    <property type="entry name" value="ABC_transp_ATP-bind"/>
</dbReference>
<evidence type="ECO:0000256" key="4">
    <source>
        <dbReference type="ARBA" id="ARBA00022840"/>
    </source>
</evidence>
<dbReference type="Proteomes" id="UP000538929">
    <property type="component" value="Unassembled WGS sequence"/>
</dbReference>
<dbReference type="GO" id="GO:0005524">
    <property type="term" value="F:ATP binding"/>
    <property type="evidence" value="ECO:0007669"/>
    <property type="project" value="UniProtKB-KW"/>
</dbReference>
<dbReference type="PROSITE" id="PS50893">
    <property type="entry name" value="ABC_TRANSPORTER_2"/>
    <property type="match status" value="2"/>
</dbReference>
<comment type="similarity">
    <text evidence="1">Belongs to the ABC transporter superfamily.</text>
</comment>